<evidence type="ECO:0000313" key="10">
    <source>
        <dbReference type="Proteomes" id="UP000294599"/>
    </source>
</evidence>
<evidence type="ECO:0000256" key="2">
    <source>
        <dbReference type="ARBA" id="ARBA00022741"/>
    </source>
</evidence>
<keyword evidence="7" id="KW-1133">Transmembrane helix</keyword>
<keyword evidence="10" id="KW-1185">Reference proteome</keyword>
<dbReference type="OrthoDB" id="9801841at2"/>
<dbReference type="SUPFAM" id="SSF56112">
    <property type="entry name" value="Protein kinase-like (PK-like)"/>
    <property type="match status" value="1"/>
</dbReference>
<keyword evidence="2 6" id="KW-0547">Nucleotide-binding</keyword>
<sequence length="813" mass="88354">MSDPQAFERVDALVDAALELPPEARASWLRDACGEDGVLLEQASRLLSAIDASEGFLLTGPLPASASLPPQLGAWRPERLIGRGGMGEVWLARRCDGRFEQTVAIKSLPAYFSPADVERFLAEQRTLARLEHEGIARLIDAGIGPEQRPYMVMEYVEGTDIVGHCRERVLPLAQRLALFRQVCAAVAFAHRHGVVHRDLKPQNILVNRDGRVRLLDFGIARLLDDNAQDLTQQTRARFTPHYAAPEQLAGGTESTLTDVHALGLVLYEMLAGRGPWQALLGGSQLVLVQRMLAGPPVAPSAATVDPVVSTRQLRGDLDAIIGKALRPEPDARYASVLALDEDIARHLQHQAVAARSGALSYRLRRALRRHWLPVVATTAVILGLAVALVMVAFAHRQAEFERDIARVEAARGKAVRDYIGHMFRNASQQQAGSAPLTAKQVLDQAAARIGDEFASDPSTAAQVMLELGELHLYIDDYVGAEPLLRGWLGLERSVDDPVAAASVRFALAETVFRMGRTEEAQSLLEQAQAFWRTDPRRYVDELLTSRMLESQLLRRSGDIQRAIEVLEQAVVESLRRHGPENFRAAAMHTNLGAAYLDAGDLEAGIDRSRKALGLFERLGMGSGNDALNTLNNLAAGYYRAGDLDSAEQWFARAVALRREAFGPSAATAALLNNYARVLLQTGRLAAASDLASEAAGMAATYAGESSMLALSTRLLAAEIDLAGDPASDLASRLLQLQKDVDTHFGEEHILSARVTLTRSQHAATTGDIAAATQQLQQARQRLEALGAPAASFLNQADTIQALLERRTGTDVRR</sequence>
<keyword evidence="5" id="KW-0802">TPR repeat</keyword>
<dbReference type="RefSeq" id="WP_132577468.1">
    <property type="nucleotide sequence ID" value="NZ_JBHLWF010000084.1"/>
</dbReference>
<evidence type="ECO:0000256" key="7">
    <source>
        <dbReference type="SAM" id="Phobius"/>
    </source>
</evidence>
<dbReference type="GO" id="GO:0004674">
    <property type="term" value="F:protein serine/threonine kinase activity"/>
    <property type="evidence" value="ECO:0007669"/>
    <property type="project" value="UniProtKB-KW"/>
</dbReference>
<evidence type="ECO:0000256" key="3">
    <source>
        <dbReference type="ARBA" id="ARBA00022777"/>
    </source>
</evidence>
<dbReference type="PROSITE" id="PS00108">
    <property type="entry name" value="PROTEIN_KINASE_ST"/>
    <property type="match status" value="1"/>
</dbReference>
<name>A0A4R3LBR2_9GAMM</name>
<dbReference type="InterPro" id="IPR000719">
    <property type="entry name" value="Prot_kinase_dom"/>
</dbReference>
<dbReference type="EMBL" id="SMAF01000014">
    <property type="protein sequence ID" value="TCS97182.1"/>
    <property type="molecule type" value="Genomic_DNA"/>
</dbReference>
<dbReference type="Pfam" id="PF07721">
    <property type="entry name" value="TPR_4"/>
    <property type="match status" value="1"/>
</dbReference>
<dbReference type="Gene3D" id="1.25.40.10">
    <property type="entry name" value="Tetratricopeptide repeat domain"/>
    <property type="match status" value="2"/>
</dbReference>
<dbReference type="Pfam" id="PF00069">
    <property type="entry name" value="Pkinase"/>
    <property type="match status" value="1"/>
</dbReference>
<dbReference type="PROSITE" id="PS50005">
    <property type="entry name" value="TPR"/>
    <property type="match status" value="1"/>
</dbReference>
<keyword evidence="3 9" id="KW-0418">Kinase</keyword>
<evidence type="ECO:0000256" key="5">
    <source>
        <dbReference type="PROSITE-ProRule" id="PRU00339"/>
    </source>
</evidence>
<proteinExistence type="predicted"/>
<keyword evidence="7" id="KW-0812">Transmembrane</keyword>
<feature type="repeat" description="TPR" evidence="5">
    <location>
        <begin position="627"/>
        <end position="660"/>
    </location>
</feature>
<dbReference type="PANTHER" id="PTHR43289:SF34">
    <property type="entry name" value="SERINE_THREONINE-PROTEIN KINASE YBDM-RELATED"/>
    <property type="match status" value="1"/>
</dbReference>
<evidence type="ECO:0000256" key="6">
    <source>
        <dbReference type="PROSITE-ProRule" id="PRU10141"/>
    </source>
</evidence>
<keyword evidence="1" id="KW-0808">Transferase</keyword>
<keyword evidence="9" id="KW-0723">Serine/threonine-protein kinase</keyword>
<evidence type="ECO:0000256" key="4">
    <source>
        <dbReference type="ARBA" id="ARBA00022840"/>
    </source>
</evidence>
<dbReference type="InterPro" id="IPR011009">
    <property type="entry name" value="Kinase-like_dom_sf"/>
</dbReference>
<keyword evidence="7" id="KW-0472">Membrane</keyword>
<dbReference type="SUPFAM" id="SSF48452">
    <property type="entry name" value="TPR-like"/>
    <property type="match status" value="2"/>
</dbReference>
<dbReference type="SMART" id="SM00220">
    <property type="entry name" value="S_TKc"/>
    <property type="match status" value="1"/>
</dbReference>
<dbReference type="SMART" id="SM00028">
    <property type="entry name" value="TPR"/>
    <property type="match status" value="4"/>
</dbReference>
<dbReference type="InterPro" id="IPR011990">
    <property type="entry name" value="TPR-like_helical_dom_sf"/>
</dbReference>
<dbReference type="InterPro" id="IPR019734">
    <property type="entry name" value="TPR_rpt"/>
</dbReference>
<dbReference type="Gene3D" id="3.30.200.20">
    <property type="entry name" value="Phosphorylase Kinase, domain 1"/>
    <property type="match status" value="1"/>
</dbReference>
<dbReference type="PROSITE" id="PS50011">
    <property type="entry name" value="PROTEIN_KINASE_DOM"/>
    <property type="match status" value="1"/>
</dbReference>
<dbReference type="InterPro" id="IPR011717">
    <property type="entry name" value="TPR-4"/>
</dbReference>
<feature type="binding site" evidence="6">
    <location>
        <position position="106"/>
    </location>
    <ligand>
        <name>ATP</name>
        <dbReference type="ChEBI" id="CHEBI:30616"/>
    </ligand>
</feature>
<dbReference type="PROSITE" id="PS00107">
    <property type="entry name" value="PROTEIN_KINASE_ATP"/>
    <property type="match status" value="1"/>
</dbReference>
<gene>
    <name evidence="9" type="ORF">EDC25_11434</name>
</gene>
<feature type="transmembrane region" description="Helical" evidence="7">
    <location>
        <begin position="371"/>
        <end position="394"/>
    </location>
</feature>
<dbReference type="GO" id="GO:0005524">
    <property type="term" value="F:ATP binding"/>
    <property type="evidence" value="ECO:0007669"/>
    <property type="project" value="UniProtKB-UniRule"/>
</dbReference>
<dbReference type="CDD" id="cd14014">
    <property type="entry name" value="STKc_PknB_like"/>
    <property type="match status" value="1"/>
</dbReference>
<evidence type="ECO:0000256" key="1">
    <source>
        <dbReference type="ARBA" id="ARBA00022679"/>
    </source>
</evidence>
<dbReference type="Gene3D" id="1.10.510.10">
    <property type="entry name" value="Transferase(Phosphotransferase) domain 1"/>
    <property type="match status" value="1"/>
</dbReference>
<evidence type="ECO:0000313" key="9">
    <source>
        <dbReference type="EMBL" id="TCS97182.1"/>
    </source>
</evidence>
<dbReference type="InterPro" id="IPR008271">
    <property type="entry name" value="Ser/Thr_kinase_AS"/>
</dbReference>
<dbReference type="InterPro" id="IPR017441">
    <property type="entry name" value="Protein_kinase_ATP_BS"/>
</dbReference>
<feature type="domain" description="Protein kinase" evidence="8">
    <location>
        <begin position="75"/>
        <end position="352"/>
    </location>
</feature>
<reference evidence="9 10" key="1">
    <citation type="submission" date="2019-03" db="EMBL/GenBank/DDBJ databases">
        <title>Genomic Encyclopedia of Type Strains, Phase IV (KMG-IV): sequencing the most valuable type-strain genomes for metagenomic binning, comparative biology and taxonomic classification.</title>
        <authorList>
            <person name="Goeker M."/>
        </authorList>
    </citation>
    <scope>NUCLEOTIDE SEQUENCE [LARGE SCALE GENOMIC DNA]</scope>
    <source>
        <strain evidence="9 10">DSM 21944</strain>
    </source>
</reference>
<keyword evidence="4 6" id="KW-0067">ATP-binding</keyword>
<dbReference type="Proteomes" id="UP000294599">
    <property type="component" value="Unassembled WGS sequence"/>
</dbReference>
<organism evidence="9 10">
    <name type="scientific">Pseudofulvimonas gallinarii</name>
    <dbReference type="NCBI Taxonomy" id="634155"/>
    <lineage>
        <taxon>Bacteria</taxon>
        <taxon>Pseudomonadati</taxon>
        <taxon>Pseudomonadota</taxon>
        <taxon>Gammaproteobacteria</taxon>
        <taxon>Lysobacterales</taxon>
        <taxon>Rhodanobacteraceae</taxon>
        <taxon>Pseudofulvimonas</taxon>
    </lineage>
</organism>
<comment type="caution">
    <text evidence="9">The sequence shown here is derived from an EMBL/GenBank/DDBJ whole genome shotgun (WGS) entry which is preliminary data.</text>
</comment>
<protein>
    <submittedName>
        <fullName evidence="9">Non-specific serine/threonine protein kinase/serine/threonine-protein kinase</fullName>
    </submittedName>
</protein>
<dbReference type="PANTHER" id="PTHR43289">
    <property type="entry name" value="MITOGEN-ACTIVATED PROTEIN KINASE KINASE KINASE 20-RELATED"/>
    <property type="match status" value="1"/>
</dbReference>
<dbReference type="AlphaFoldDB" id="A0A4R3LBR2"/>
<accession>A0A4R3LBR2</accession>
<dbReference type="Pfam" id="PF13424">
    <property type="entry name" value="TPR_12"/>
    <property type="match status" value="1"/>
</dbReference>
<evidence type="ECO:0000259" key="8">
    <source>
        <dbReference type="PROSITE" id="PS50011"/>
    </source>
</evidence>